<accession>A0A2K0WK44</accession>
<dbReference type="OrthoDB" id="5238236at2759"/>
<keyword evidence="3" id="KW-1185">Reference proteome</keyword>
<dbReference type="STRING" id="42673.A0A2K0WK44"/>
<proteinExistence type="predicted"/>
<dbReference type="Proteomes" id="UP000236664">
    <property type="component" value="Unassembled WGS sequence"/>
</dbReference>
<feature type="compositionally biased region" description="Acidic residues" evidence="1">
    <location>
        <begin position="83"/>
        <end position="96"/>
    </location>
</feature>
<sequence>MLDIIGLASETPEVTPLREAAEVIEEQINTNTAIITERIANVGAFGSTPIPNFELYKIPRTMLVKVSAETEPEEDEEITILIEESDSSSEDMEEMNEVLQGHSP</sequence>
<reference evidence="2 3" key="1">
    <citation type="submission" date="2017-06" db="EMBL/GenBank/DDBJ databases">
        <title>Genome of Fusarium nygamai isolate CS10214.</title>
        <authorList>
            <person name="Gardiner D.M."/>
            <person name="Obanor F."/>
            <person name="Kazan K."/>
        </authorList>
    </citation>
    <scope>NUCLEOTIDE SEQUENCE [LARGE SCALE GENOMIC DNA]</scope>
    <source>
        <strain evidence="2 3">CS10214</strain>
    </source>
</reference>
<organism evidence="2 3">
    <name type="scientific">Gibberella nygamai</name>
    <name type="common">Bean root rot disease fungus</name>
    <name type="synonym">Fusarium nygamai</name>
    <dbReference type="NCBI Taxonomy" id="42673"/>
    <lineage>
        <taxon>Eukaryota</taxon>
        <taxon>Fungi</taxon>
        <taxon>Dikarya</taxon>
        <taxon>Ascomycota</taxon>
        <taxon>Pezizomycotina</taxon>
        <taxon>Sordariomycetes</taxon>
        <taxon>Hypocreomycetidae</taxon>
        <taxon>Hypocreales</taxon>
        <taxon>Nectriaceae</taxon>
        <taxon>Fusarium</taxon>
        <taxon>Fusarium fujikuroi species complex</taxon>
    </lineage>
</organism>
<dbReference type="EMBL" id="MTQA01000056">
    <property type="protein sequence ID" value="PNP82644.1"/>
    <property type="molecule type" value="Genomic_DNA"/>
</dbReference>
<dbReference type="AlphaFoldDB" id="A0A2K0WK44"/>
<comment type="caution">
    <text evidence="2">The sequence shown here is derived from an EMBL/GenBank/DDBJ whole genome shotgun (WGS) entry which is preliminary data.</text>
</comment>
<evidence type="ECO:0000313" key="3">
    <source>
        <dbReference type="Proteomes" id="UP000236664"/>
    </source>
</evidence>
<protein>
    <submittedName>
        <fullName evidence="2">Uncharacterized protein</fullName>
    </submittedName>
</protein>
<gene>
    <name evidence="2" type="ORF">FNYG_03875</name>
</gene>
<evidence type="ECO:0000313" key="2">
    <source>
        <dbReference type="EMBL" id="PNP82644.1"/>
    </source>
</evidence>
<evidence type="ECO:0000256" key="1">
    <source>
        <dbReference type="SAM" id="MobiDB-lite"/>
    </source>
</evidence>
<feature type="region of interest" description="Disordered" evidence="1">
    <location>
        <begin position="83"/>
        <end position="104"/>
    </location>
</feature>
<name>A0A2K0WK44_GIBNY</name>